<organism evidence="1 2">
    <name type="scientific">Trichonephila clavipes</name>
    <name type="common">Golden silk orbweaver</name>
    <name type="synonym">Nephila clavipes</name>
    <dbReference type="NCBI Taxonomy" id="2585209"/>
    <lineage>
        <taxon>Eukaryota</taxon>
        <taxon>Metazoa</taxon>
        <taxon>Ecdysozoa</taxon>
        <taxon>Arthropoda</taxon>
        <taxon>Chelicerata</taxon>
        <taxon>Arachnida</taxon>
        <taxon>Araneae</taxon>
        <taxon>Araneomorphae</taxon>
        <taxon>Entelegynae</taxon>
        <taxon>Araneoidea</taxon>
        <taxon>Nephilidae</taxon>
        <taxon>Trichonephila</taxon>
    </lineage>
</organism>
<comment type="caution">
    <text evidence="1">The sequence shown here is derived from an EMBL/GenBank/DDBJ whole genome shotgun (WGS) entry which is preliminary data.</text>
</comment>
<dbReference type="Gene3D" id="1.10.510.10">
    <property type="entry name" value="Transferase(Phosphotransferase) domain 1"/>
    <property type="match status" value="1"/>
</dbReference>
<dbReference type="PANTHER" id="PTHR46900">
    <property type="entry name" value="TYROSINE-PROTEIN PHOSPHATASE NON-RECEPTOR TYPE 13"/>
    <property type="match status" value="1"/>
</dbReference>
<evidence type="ECO:0000313" key="2">
    <source>
        <dbReference type="Proteomes" id="UP000887159"/>
    </source>
</evidence>
<dbReference type="AlphaFoldDB" id="A0A8X6RAM7"/>
<dbReference type="InterPro" id="IPR052074">
    <property type="entry name" value="NonRcpt_TyrProt_Phosphatase"/>
</dbReference>
<name>A0A8X6RAM7_TRICX</name>
<dbReference type="EMBL" id="BMAU01021122">
    <property type="protein sequence ID" value="GFX91145.1"/>
    <property type="molecule type" value="Genomic_DNA"/>
</dbReference>
<dbReference type="Proteomes" id="UP000887159">
    <property type="component" value="Unassembled WGS sequence"/>
</dbReference>
<protein>
    <submittedName>
        <fullName evidence="1">FERM and PDZ domain-containing protein 2</fullName>
    </submittedName>
</protein>
<evidence type="ECO:0000313" key="1">
    <source>
        <dbReference type="EMBL" id="GFX91145.1"/>
    </source>
</evidence>
<sequence>MSYLPVKPNPLNLDVKEPAWKSLIQKLDMVSYHCSMPVLENVQVSLHEVLEVRGQPLEEWELWGILFQTTQAVQDIFLRGQACKDGEPQHLVTPHNLLFTARGRVVLNTCFPEKIKGTPYWCEELKEENFQSQSSILDKVNKSIRPYVRPEEFAYLLTNCTTQKLTEGIKRLGMIRGVRFDHLYSDIPIS</sequence>
<gene>
    <name evidence="1" type="primary">FRMPD2_0</name>
    <name evidence="1" type="ORF">TNCV_4857341</name>
</gene>
<dbReference type="PANTHER" id="PTHR46900:SF2">
    <property type="entry name" value="TYROSINE-PROTEIN PHOSPHATASE NON-RECEPTOR TYPE 13"/>
    <property type="match status" value="1"/>
</dbReference>
<reference evidence="1" key="1">
    <citation type="submission" date="2020-08" db="EMBL/GenBank/DDBJ databases">
        <title>Multicomponent nature underlies the extraordinary mechanical properties of spider dragline silk.</title>
        <authorList>
            <person name="Kono N."/>
            <person name="Nakamura H."/>
            <person name="Mori M."/>
            <person name="Yoshida Y."/>
            <person name="Ohtoshi R."/>
            <person name="Malay A.D."/>
            <person name="Moran D.A.P."/>
            <person name="Tomita M."/>
            <person name="Numata K."/>
            <person name="Arakawa K."/>
        </authorList>
    </citation>
    <scope>NUCLEOTIDE SEQUENCE</scope>
</reference>
<keyword evidence="2" id="KW-1185">Reference proteome</keyword>
<accession>A0A8X6RAM7</accession>
<proteinExistence type="predicted"/>